<dbReference type="Pfam" id="PF14299">
    <property type="entry name" value="PP2"/>
    <property type="match status" value="1"/>
</dbReference>
<dbReference type="OrthoDB" id="1918565at2759"/>
<dbReference type="OMA" id="IASWENQ"/>
<organism evidence="2 3">
    <name type="scientific">Nelumbo nucifera</name>
    <name type="common">Sacred lotus</name>
    <dbReference type="NCBI Taxonomy" id="4432"/>
    <lineage>
        <taxon>Eukaryota</taxon>
        <taxon>Viridiplantae</taxon>
        <taxon>Streptophyta</taxon>
        <taxon>Embryophyta</taxon>
        <taxon>Tracheophyta</taxon>
        <taxon>Spermatophyta</taxon>
        <taxon>Magnoliopsida</taxon>
        <taxon>Proteales</taxon>
        <taxon>Nelumbonaceae</taxon>
        <taxon>Nelumbo</taxon>
    </lineage>
</organism>
<dbReference type="SUPFAM" id="SSF81383">
    <property type="entry name" value="F-box domain"/>
    <property type="match status" value="1"/>
</dbReference>
<dbReference type="KEGG" id="nnu:104585830"/>
<dbReference type="PANTHER" id="PTHR32278:SF111">
    <property type="entry name" value="F-BOX PROTEIN PP2-B12-RELATED"/>
    <property type="match status" value="1"/>
</dbReference>
<dbReference type="InterPro" id="IPR001810">
    <property type="entry name" value="F-box_dom"/>
</dbReference>
<dbReference type="GeneID" id="104585830"/>
<sequence>MEEESSGSDTRVDFYALPEGCISDIISLTSPRDACRSSAVSLVFRSVAESDVVWERFLPSDYKEILSRSDSPLLFSSKKHLFFHLCHHPILIDNGNKSFALDRCSGKKSFMIAARELSIVWGDVPQYWRWRSLPNSRFSEVAELLNVRWLEIHGRMERRMLSTATNYVAYLVLKFVEGGRGLDTQPAEASVRFVGGGGACNGPRNVFLKPNTYGQQRPSIEERLGYLRNTTQLVSRLLQIAEGQFPREREDGWMEIQMGEFFNGPGEDGEVEMSLMEVKGGHWKSGIIIQGIELRPKQSK</sequence>
<dbReference type="InParanoid" id="A0A1U7Z369"/>
<proteinExistence type="predicted"/>
<gene>
    <name evidence="3" type="primary">LOC104585830</name>
</gene>
<keyword evidence="2" id="KW-1185">Reference proteome</keyword>
<protein>
    <submittedName>
        <fullName evidence="3">F-box protein PP2-B12 isoform X1</fullName>
    </submittedName>
</protein>
<dbReference type="InterPro" id="IPR036047">
    <property type="entry name" value="F-box-like_dom_sf"/>
</dbReference>
<dbReference type="PROSITE" id="PS50181">
    <property type="entry name" value="FBOX"/>
    <property type="match status" value="1"/>
</dbReference>
<dbReference type="Proteomes" id="UP000189703">
    <property type="component" value="Unplaced"/>
</dbReference>
<accession>A0A1U7Z369</accession>
<evidence type="ECO:0000313" key="3">
    <source>
        <dbReference type="RefSeq" id="XP_010241135.1"/>
    </source>
</evidence>
<evidence type="ECO:0000313" key="2">
    <source>
        <dbReference type="Proteomes" id="UP000189703"/>
    </source>
</evidence>
<dbReference type="CDD" id="cd22162">
    <property type="entry name" value="F-box_AtSKIP3-like"/>
    <property type="match status" value="1"/>
</dbReference>
<reference evidence="3" key="1">
    <citation type="submission" date="2025-08" db="UniProtKB">
        <authorList>
            <consortium name="RefSeq"/>
        </authorList>
    </citation>
    <scope>IDENTIFICATION</scope>
</reference>
<name>A0A1U7Z369_NELNU</name>
<dbReference type="InterPro" id="IPR025886">
    <property type="entry name" value="PP2-like"/>
</dbReference>
<evidence type="ECO:0000259" key="1">
    <source>
        <dbReference type="PROSITE" id="PS50181"/>
    </source>
</evidence>
<dbReference type="PANTHER" id="PTHR32278">
    <property type="entry name" value="F-BOX DOMAIN-CONTAINING PROTEIN"/>
    <property type="match status" value="1"/>
</dbReference>
<feature type="domain" description="F-box" evidence="1">
    <location>
        <begin position="11"/>
        <end position="57"/>
    </location>
</feature>
<dbReference type="eggNOG" id="ENOG502QRA4">
    <property type="taxonomic scope" value="Eukaryota"/>
</dbReference>
<dbReference type="AlphaFoldDB" id="A0A1U7Z369"/>
<dbReference type="RefSeq" id="XP_010241135.1">
    <property type="nucleotide sequence ID" value="XM_010242833.2"/>
</dbReference>
<dbReference type="FunCoup" id="A0A1U7Z369">
    <property type="interactions" value="374"/>
</dbReference>